<reference evidence="1" key="1">
    <citation type="journal article" date="2021" name="Proc. Natl. Acad. Sci. U.S.A.">
        <title>A Catalog of Tens of Thousands of Viruses from Human Metagenomes Reveals Hidden Associations with Chronic Diseases.</title>
        <authorList>
            <person name="Tisza M.J."/>
            <person name="Buck C.B."/>
        </authorList>
    </citation>
    <scope>NUCLEOTIDE SEQUENCE</scope>
    <source>
        <strain evidence="1">CtsYb1</strain>
    </source>
</reference>
<accession>A0A8S5VIB5</accession>
<proteinExistence type="predicted"/>
<sequence>MKPPCRECQFREVGCHSKCESYIQWRVQLDKYNEQKNIQNDASKYIRDNVSTIRHRMRKLKGYSCTVRD</sequence>
<name>A0A8S5VIB5_9CAUD</name>
<dbReference type="EMBL" id="BK016273">
    <property type="protein sequence ID" value="DAG06514.1"/>
    <property type="molecule type" value="Genomic_DNA"/>
</dbReference>
<organism evidence="1">
    <name type="scientific">Siphoviridae sp. ctsYb1</name>
    <dbReference type="NCBI Taxonomy" id="2825696"/>
    <lineage>
        <taxon>Viruses</taxon>
        <taxon>Duplodnaviria</taxon>
        <taxon>Heunggongvirae</taxon>
        <taxon>Uroviricota</taxon>
        <taxon>Caudoviricetes</taxon>
    </lineage>
</organism>
<evidence type="ECO:0000313" key="1">
    <source>
        <dbReference type="EMBL" id="DAG06514.1"/>
    </source>
</evidence>
<protein>
    <submittedName>
        <fullName evidence="1">Uncharacterized protein</fullName>
    </submittedName>
</protein>